<evidence type="ECO:0000256" key="1">
    <source>
        <dbReference type="SAM" id="Phobius"/>
    </source>
</evidence>
<reference evidence="2" key="1">
    <citation type="submission" date="2021-07" db="EMBL/GenBank/DDBJ databases">
        <title>Comparative characterization of mitogenomes from five orders of elasmobranch parasites indicate that total evidence analysis is superior to single genes for cestodes (Cestoda: Tapeworms).</title>
        <authorList>
            <person name="Trevisan B."/>
            <person name="Jacob Machado D."/>
            <person name="Galafasse Lahr D."/>
            <person name="Portella de Luna Marques F."/>
        </authorList>
    </citation>
    <scope>NUCLEOTIDE SEQUENCE</scope>
</reference>
<proteinExistence type="predicted"/>
<keyword evidence="1" id="KW-0472">Membrane</keyword>
<feature type="transmembrane region" description="Helical" evidence="1">
    <location>
        <begin position="124"/>
        <end position="146"/>
    </location>
</feature>
<gene>
    <name evidence="2" type="primary">ND6</name>
</gene>
<accession>A0A8K1SXD5</accession>
<name>A0A8K1SXD5_9CEST</name>
<sequence>MLLSLSFFLYFFSLCLFSLVSHPIYYCILLVINSLICSFICYCVYGFSWYSLLFCLVYIGGVYILFVFISVHSPNNSIVSYWNFSSIGSFLFIFCCLVSGYIIINYTVINTDFSNFLCTINEGYFYLCMCLTLLFGFCILSLIMSVKVNHYR</sequence>
<dbReference type="AlphaFoldDB" id="A0A8K1SXD5"/>
<feature type="transmembrane region" description="Helical" evidence="1">
    <location>
        <begin position="48"/>
        <end position="69"/>
    </location>
</feature>
<feature type="transmembrane region" description="Helical" evidence="1">
    <location>
        <begin position="7"/>
        <end position="36"/>
    </location>
</feature>
<protein>
    <submittedName>
        <fullName evidence="2">NADH dehydrogenase subunit 6</fullName>
    </submittedName>
</protein>
<keyword evidence="1" id="KW-0812">Transmembrane</keyword>
<keyword evidence="2" id="KW-0496">Mitochondrion</keyword>
<geneLocation type="mitochondrion" evidence="2"/>
<keyword evidence="1" id="KW-1133">Transmembrane helix</keyword>
<organism evidence="2">
    <name type="scientific">Rhinebothrium sp. MZUSP 8025</name>
    <dbReference type="NCBI Taxonomy" id="2899487"/>
    <lineage>
        <taxon>Eukaryota</taxon>
        <taxon>Metazoa</taxon>
        <taxon>Spiralia</taxon>
        <taxon>Lophotrochozoa</taxon>
        <taxon>Platyhelminthes</taxon>
        <taxon>Cestoda</taxon>
        <taxon>Eucestoda</taxon>
        <taxon>Rhinebothriidea</taxon>
        <taxon>Rhinebothrium</taxon>
    </lineage>
</organism>
<evidence type="ECO:0000313" key="2">
    <source>
        <dbReference type="EMBL" id="UFQ88903.1"/>
    </source>
</evidence>
<feature type="transmembrane region" description="Helical" evidence="1">
    <location>
        <begin position="81"/>
        <end position="104"/>
    </location>
</feature>
<dbReference type="EMBL" id="MZ594620">
    <property type="protein sequence ID" value="UFQ88903.1"/>
    <property type="molecule type" value="Genomic_DNA"/>
</dbReference>